<dbReference type="GO" id="GO:0005524">
    <property type="term" value="F:ATP binding"/>
    <property type="evidence" value="ECO:0007669"/>
    <property type="project" value="InterPro"/>
</dbReference>
<feature type="domain" description="Helicase ATP-binding" evidence="1">
    <location>
        <begin position="14"/>
        <end position="170"/>
    </location>
</feature>
<proteinExistence type="predicted"/>
<dbReference type="InterPro" id="IPR001650">
    <property type="entry name" value="Helicase_C-like"/>
</dbReference>
<dbReference type="GO" id="GO:0005829">
    <property type="term" value="C:cytosol"/>
    <property type="evidence" value="ECO:0007669"/>
    <property type="project" value="TreeGrafter"/>
</dbReference>
<dbReference type="InterPro" id="IPR050742">
    <property type="entry name" value="Helicase_Restrict-Modif_Enz"/>
</dbReference>
<dbReference type="GO" id="GO:0016787">
    <property type="term" value="F:hydrolase activity"/>
    <property type="evidence" value="ECO:0007669"/>
    <property type="project" value="InterPro"/>
</dbReference>
<dbReference type="Pfam" id="PF04851">
    <property type="entry name" value="ResIII"/>
    <property type="match status" value="1"/>
</dbReference>
<evidence type="ECO:0000259" key="1">
    <source>
        <dbReference type="PROSITE" id="PS51192"/>
    </source>
</evidence>
<keyword evidence="3" id="KW-1185">Reference proteome</keyword>
<evidence type="ECO:0000313" key="3">
    <source>
        <dbReference type="Proteomes" id="UP000190064"/>
    </source>
</evidence>
<gene>
    <name evidence="2" type="ORF">BTA35_0204755</name>
</gene>
<dbReference type="Pfam" id="PF00271">
    <property type="entry name" value="Helicase_C"/>
    <property type="match status" value="1"/>
</dbReference>
<dbReference type="PANTHER" id="PTHR47396:SF1">
    <property type="entry name" value="ATP-DEPENDENT HELICASE IRC3-RELATED"/>
    <property type="match status" value="1"/>
</dbReference>
<sequence length="458" mass="50694">MLRRWQQDCLEQAVIAYKNQSHFLVLASPGAGKTMLAAQVAKQLITNDQVDYVVCFSPSRVVASSIEKTFRSVLERPFHGRLGAIGVSKTYHSLINANQLISDLRNSRVLVVFDEIHHCAGDGVSEFNSWGLHLLSSIQELATYTLSLTGTPWRTDTLPLPFARYADPEGNILCDFSYGLAEAIRDGVCRMPQVTAIDIEDITVKRQQEFTAYQDIAALLESGELGYRDLIKHPEIIEYLLGKGVSKLSELRQTSPRAGGLIVASSYEHALQIQELLASVFGKKATVVSCYQDDSADLIDDFKNGDAEWIISIAMIAEGTDIPRLQVCCHLTDVTTELYFRQITGRVIRTTPDQENQAYLYMLAEPSLVEYAERLNEDVPGCYVYEGSEQVRGAAIEVCSEPAGYCGASTYTNADQGISASELAGLGLYEQENSKSVSFEVNLKSFRERLLASYLAFS</sequence>
<evidence type="ECO:0000313" key="2">
    <source>
        <dbReference type="EMBL" id="OOV88790.1"/>
    </source>
</evidence>
<organism evidence="2 3">
    <name type="scientific">Oceanospirillum linum</name>
    <dbReference type="NCBI Taxonomy" id="966"/>
    <lineage>
        <taxon>Bacteria</taxon>
        <taxon>Pseudomonadati</taxon>
        <taxon>Pseudomonadota</taxon>
        <taxon>Gammaproteobacteria</taxon>
        <taxon>Oceanospirillales</taxon>
        <taxon>Oceanospirillaceae</taxon>
        <taxon>Oceanospirillum</taxon>
    </lineage>
</organism>
<dbReference type="PROSITE" id="PS51192">
    <property type="entry name" value="HELICASE_ATP_BIND_1"/>
    <property type="match status" value="1"/>
</dbReference>
<accession>A0A1T1HGC2</accession>
<reference evidence="2" key="1">
    <citation type="submission" date="2017-02" db="EMBL/GenBank/DDBJ databases">
        <title>Draft Genome Sequence of the Salt Water Bacterium Oceanospirillum linum ATCC 11336.</title>
        <authorList>
            <person name="Trachtenberg A.M."/>
            <person name="Carney J.G."/>
            <person name="Linnane J.D."/>
            <person name="Rheaume B.A."/>
            <person name="Pitts N.L."/>
            <person name="Mykles D.L."/>
            <person name="Maclea K.S."/>
        </authorList>
    </citation>
    <scope>NUCLEOTIDE SEQUENCE [LARGE SCALE GENOMIC DNA]</scope>
    <source>
        <strain evidence="2">ATCC 11336</strain>
    </source>
</reference>
<dbReference type="SUPFAM" id="SSF52540">
    <property type="entry name" value="P-loop containing nucleoside triphosphate hydrolases"/>
    <property type="match status" value="1"/>
</dbReference>
<dbReference type="InterPro" id="IPR006935">
    <property type="entry name" value="Helicase/UvrB_N"/>
</dbReference>
<dbReference type="InterPro" id="IPR027417">
    <property type="entry name" value="P-loop_NTPase"/>
</dbReference>
<name>A0A1T1HGC2_OCELI</name>
<dbReference type="RefSeq" id="WP_077243239.1">
    <property type="nucleotide sequence ID" value="NZ_FXTS01000004.1"/>
</dbReference>
<dbReference type="SMART" id="SM00487">
    <property type="entry name" value="DEXDc"/>
    <property type="match status" value="1"/>
</dbReference>
<dbReference type="GO" id="GO:0003677">
    <property type="term" value="F:DNA binding"/>
    <property type="evidence" value="ECO:0007669"/>
    <property type="project" value="InterPro"/>
</dbReference>
<dbReference type="Gene3D" id="3.40.50.300">
    <property type="entry name" value="P-loop containing nucleotide triphosphate hydrolases"/>
    <property type="match status" value="2"/>
</dbReference>
<dbReference type="STRING" id="966.BTA35_0204755"/>
<dbReference type="PANTHER" id="PTHR47396">
    <property type="entry name" value="TYPE I RESTRICTION ENZYME ECOKI R PROTEIN"/>
    <property type="match status" value="1"/>
</dbReference>
<protein>
    <recommendedName>
        <fullName evidence="1">Helicase ATP-binding domain-containing protein</fullName>
    </recommendedName>
</protein>
<dbReference type="Proteomes" id="UP000190064">
    <property type="component" value="Unassembled WGS sequence"/>
</dbReference>
<comment type="caution">
    <text evidence="2">The sequence shown here is derived from an EMBL/GenBank/DDBJ whole genome shotgun (WGS) entry which is preliminary data.</text>
</comment>
<dbReference type="AlphaFoldDB" id="A0A1T1HGC2"/>
<dbReference type="EMBL" id="MTSD02000001">
    <property type="protein sequence ID" value="OOV88790.1"/>
    <property type="molecule type" value="Genomic_DNA"/>
</dbReference>
<dbReference type="InterPro" id="IPR014001">
    <property type="entry name" value="Helicase_ATP-bd"/>
</dbReference>